<dbReference type="RefSeq" id="WP_187075089.1">
    <property type="nucleotide sequence ID" value="NZ_JACORT010000001.1"/>
</dbReference>
<gene>
    <name evidence="2" type="ORF">H8N03_05505</name>
</gene>
<name>A0A923MQL1_9BURK</name>
<reference evidence="2" key="1">
    <citation type="submission" date="2020-08" db="EMBL/GenBank/DDBJ databases">
        <title>Ramlibacter sp. USB13 16S ribosomal RNA gene genome sequencing and assembly.</title>
        <authorList>
            <person name="Kang M."/>
        </authorList>
    </citation>
    <scope>NUCLEOTIDE SEQUENCE</scope>
    <source>
        <strain evidence="2">USB13</strain>
    </source>
</reference>
<dbReference type="AlphaFoldDB" id="A0A923MQL1"/>
<evidence type="ECO:0000256" key="1">
    <source>
        <dbReference type="SAM" id="MobiDB-lite"/>
    </source>
</evidence>
<keyword evidence="3" id="KW-1185">Reference proteome</keyword>
<dbReference type="Proteomes" id="UP000608513">
    <property type="component" value="Unassembled WGS sequence"/>
</dbReference>
<comment type="caution">
    <text evidence="2">The sequence shown here is derived from an EMBL/GenBank/DDBJ whole genome shotgun (WGS) entry which is preliminary data.</text>
</comment>
<feature type="region of interest" description="Disordered" evidence="1">
    <location>
        <begin position="1"/>
        <end position="59"/>
    </location>
</feature>
<accession>A0A923MQL1</accession>
<protein>
    <submittedName>
        <fullName evidence="2">Uncharacterized protein</fullName>
    </submittedName>
</protein>
<proteinExistence type="predicted"/>
<dbReference type="EMBL" id="JACORT010000001">
    <property type="protein sequence ID" value="MBC5782389.1"/>
    <property type="molecule type" value="Genomic_DNA"/>
</dbReference>
<sequence>MPEQNKPDATHNPPGERSEASEQKNPKVPGEPSPGLKDKDAPTSDSYGNTRDSGDPASR</sequence>
<evidence type="ECO:0000313" key="2">
    <source>
        <dbReference type="EMBL" id="MBC5782389.1"/>
    </source>
</evidence>
<feature type="compositionally biased region" description="Basic and acidic residues" evidence="1">
    <location>
        <begin position="1"/>
        <end position="25"/>
    </location>
</feature>
<evidence type="ECO:0000313" key="3">
    <source>
        <dbReference type="Proteomes" id="UP000608513"/>
    </source>
</evidence>
<organism evidence="2 3">
    <name type="scientific">Ramlibacter cellulosilyticus</name>
    <dbReference type="NCBI Taxonomy" id="2764187"/>
    <lineage>
        <taxon>Bacteria</taxon>
        <taxon>Pseudomonadati</taxon>
        <taxon>Pseudomonadota</taxon>
        <taxon>Betaproteobacteria</taxon>
        <taxon>Burkholderiales</taxon>
        <taxon>Comamonadaceae</taxon>
        <taxon>Ramlibacter</taxon>
    </lineage>
</organism>